<dbReference type="SUPFAM" id="SSF55826">
    <property type="entry name" value="YbaK/ProRS associated domain"/>
    <property type="match status" value="1"/>
</dbReference>
<dbReference type="RefSeq" id="WP_075358072.1">
    <property type="nucleotide sequence ID" value="NZ_MSRG01000023.1"/>
</dbReference>
<accession>A0A242MH80</accession>
<evidence type="ECO:0000259" key="1">
    <source>
        <dbReference type="Pfam" id="PF04073"/>
    </source>
</evidence>
<dbReference type="InterPro" id="IPR007214">
    <property type="entry name" value="YbaK/aa-tRNA-synth-assoc-dom"/>
</dbReference>
<dbReference type="EMBL" id="NBTZ01000106">
    <property type="protein sequence ID" value="OTP70579.1"/>
    <property type="molecule type" value="Genomic_DNA"/>
</dbReference>
<dbReference type="GO" id="GO:0002161">
    <property type="term" value="F:aminoacyl-tRNA deacylase activity"/>
    <property type="evidence" value="ECO:0007669"/>
    <property type="project" value="InterPro"/>
</dbReference>
<evidence type="ECO:0000313" key="3">
    <source>
        <dbReference type="Proteomes" id="UP000195221"/>
    </source>
</evidence>
<dbReference type="Gene3D" id="3.90.960.10">
    <property type="entry name" value="YbaK/aminoacyl-tRNA synthetase-associated domain"/>
    <property type="match status" value="1"/>
</dbReference>
<proteinExistence type="predicted"/>
<name>A0A242MH80_CABSO</name>
<sequence length="177" mass="18503">MNLYEINATTDVIPADQLDQHLPAHVAAAIEGRDVVVFAVADDASDTADCSARYGIPLEDCANTIVPRYKKDGEEHFAAVVTLGSHRLDVNGAVRQTLGAKKVSFAPREAAVEHSAMEFGGITAFGLPAGWRVLIESAVMARAQIVMGAGIRTAKLVLPPAVLAALPGAEVASMTVA</sequence>
<protein>
    <recommendedName>
        <fullName evidence="1">YbaK/aminoacyl-tRNA synthetase-associated domain-containing protein</fullName>
    </recommendedName>
</protein>
<gene>
    <name evidence="2" type="ORF">PAMC26577_26355</name>
</gene>
<comment type="caution">
    <text evidence="2">The sequence shown here is derived from an EMBL/GenBank/DDBJ whole genome shotgun (WGS) entry which is preliminary data.</text>
</comment>
<dbReference type="Pfam" id="PF04073">
    <property type="entry name" value="tRNA_edit"/>
    <property type="match status" value="1"/>
</dbReference>
<dbReference type="AlphaFoldDB" id="A0A242MH80"/>
<dbReference type="Proteomes" id="UP000195221">
    <property type="component" value="Unassembled WGS sequence"/>
</dbReference>
<reference evidence="2 3" key="1">
    <citation type="submission" date="2017-03" db="EMBL/GenBank/DDBJ databases">
        <title>Genome analysis of strain PAMC 26577.</title>
        <authorList>
            <person name="Oh H.-M."/>
            <person name="Yang J.-A."/>
        </authorList>
    </citation>
    <scope>NUCLEOTIDE SEQUENCE [LARGE SCALE GENOMIC DNA]</scope>
    <source>
        <strain evidence="2 3">PAMC 26577</strain>
    </source>
</reference>
<feature type="domain" description="YbaK/aminoacyl-tRNA synthetase-associated" evidence="1">
    <location>
        <begin position="43"/>
        <end position="164"/>
    </location>
</feature>
<evidence type="ECO:0000313" key="2">
    <source>
        <dbReference type="EMBL" id="OTP70579.1"/>
    </source>
</evidence>
<organism evidence="2 3">
    <name type="scientific">Caballeronia sordidicola</name>
    <name type="common">Burkholderia sordidicola</name>
    <dbReference type="NCBI Taxonomy" id="196367"/>
    <lineage>
        <taxon>Bacteria</taxon>
        <taxon>Pseudomonadati</taxon>
        <taxon>Pseudomonadota</taxon>
        <taxon>Betaproteobacteria</taxon>
        <taxon>Burkholderiales</taxon>
        <taxon>Burkholderiaceae</taxon>
        <taxon>Caballeronia</taxon>
    </lineage>
</organism>
<dbReference type="InterPro" id="IPR036754">
    <property type="entry name" value="YbaK/aa-tRNA-synt-asso_dom_sf"/>
</dbReference>